<proteinExistence type="predicted"/>
<gene>
    <name evidence="1" type="ORF">KIN20_019085</name>
</gene>
<keyword evidence="2" id="KW-1185">Reference proteome</keyword>
<reference evidence="1" key="1">
    <citation type="submission" date="2021-06" db="EMBL/GenBank/DDBJ databases">
        <title>Parelaphostrongylus tenuis whole genome reference sequence.</title>
        <authorList>
            <person name="Garwood T.J."/>
            <person name="Larsen P.A."/>
            <person name="Fountain-Jones N.M."/>
            <person name="Garbe J.R."/>
            <person name="Macchietto M.G."/>
            <person name="Kania S.A."/>
            <person name="Gerhold R.W."/>
            <person name="Richards J.E."/>
            <person name="Wolf T.M."/>
        </authorList>
    </citation>
    <scope>NUCLEOTIDE SEQUENCE</scope>
    <source>
        <strain evidence="1">MNPRO001-30</strain>
        <tissue evidence="1">Meninges</tissue>
    </source>
</reference>
<dbReference type="EMBL" id="JAHQIW010003789">
    <property type="protein sequence ID" value="KAJ1360171.1"/>
    <property type="molecule type" value="Genomic_DNA"/>
</dbReference>
<accession>A0AAD5N1T6</accession>
<evidence type="ECO:0000313" key="2">
    <source>
        <dbReference type="Proteomes" id="UP001196413"/>
    </source>
</evidence>
<dbReference type="AlphaFoldDB" id="A0AAD5N1T6"/>
<sequence length="67" mass="7808">MDYIFPLGKKVQKTKNHHTVMWHLSLWLSKPHLRNASLSVKFTSLLMPNFPISVCGSETSFKEHRNL</sequence>
<protein>
    <submittedName>
        <fullName evidence="1">Uncharacterized protein</fullName>
    </submittedName>
</protein>
<organism evidence="1 2">
    <name type="scientific">Parelaphostrongylus tenuis</name>
    <name type="common">Meningeal worm</name>
    <dbReference type="NCBI Taxonomy" id="148309"/>
    <lineage>
        <taxon>Eukaryota</taxon>
        <taxon>Metazoa</taxon>
        <taxon>Ecdysozoa</taxon>
        <taxon>Nematoda</taxon>
        <taxon>Chromadorea</taxon>
        <taxon>Rhabditida</taxon>
        <taxon>Rhabditina</taxon>
        <taxon>Rhabditomorpha</taxon>
        <taxon>Strongyloidea</taxon>
        <taxon>Metastrongylidae</taxon>
        <taxon>Parelaphostrongylus</taxon>
    </lineage>
</organism>
<dbReference type="Proteomes" id="UP001196413">
    <property type="component" value="Unassembled WGS sequence"/>
</dbReference>
<evidence type="ECO:0000313" key="1">
    <source>
        <dbReference type="EMBL" id="KAJ1360171.1"/>
    </source>
</evidence>
<name>A0AAD5N1T6_PARTN</name>
<comment type="caution">
    <text evidence="1">The sequence shown here is derived from an EMBL/GenBank/DDBJ whole genome shotgun (WGS) entry which is preliminary data.</text>
</comment>